<proteinExistence type="predicted"/>
<dbReference type="STRING" id="1805483.A0A177ECF5"/>
<evidence type="ECO:0000256" key="5">
    <source>
        <dbReference type="PIRSR" id="PIRSR604254-1"/>
    </source>
</evidence>
<feature type="transmembrane region" description="Helical" evidence="6">
    <location>
        <begin position="80"/>
        <end position="99"/>
    </location>
</feature>
<sequence length="262" mass="29174">METTQEASIVREVSQNLTSNELTPTETLTSEEDSACDESSSYLTAKIKPYWRGRLHRVAFYAALCMYAVLLFFMKNTNKIYLTIYFASQIILYGVSSTYHLTAWTSKQKEAFFRKLDHSSIFLLISGTQTCVAMAIKETCGPHAASAMTYVPLTYVIGGLGILKVFFLTTLPRYVNVLYYVLHGASAALFFPMKCFVEESVIGILCILGGAAYILGGAVYGAKKPDPWPETFGYHEVFHLLTIIGNLFFLLTVVWASYKGSA</sequence>
<comment type="subcellular location">
    <subcellularLocation>
        <location evidence="1">Membrane</location>
        <topology evidence="1">Multi-pass membrane protein</topology>
    </subcellularLocation>
</comment>
<evidence type="ECO:0000313" key="7">
    <source>
        <dbReference type="EMBL" id="OAG28842.1"/>
    </source>
</evidence>
<feature type="transmembrane region" description="Helical" evidence="6">
    <location>
        <begin position="200"/>
        <end position="222"/>
    </location>
</feature>
<accession>A0A177ECF5</accession>
<evidence type="ECO:0000313" key="8">
    <source>
        <dbReference type="Proteomes" id="UP000185944"/>
    </source>
</evidence>
<dbReference type="RefSeq" id="XP_067543587.1">
    <property type="nucleotide sequence ID" value="XM_067688399.1"/>
</dbReference>
<feature type="transmembrane region" description="Helical" evidence="6">
    <location>
        <begin position="237"/>
        <end position="258"/>
    </location>
</feature>
<comment type="caution">
    <text evidence="7">The sequence shown here is derived from an EMBL/GenBank/DDBJ whole genome shotgun (WGS) entry which is preliminary data.</text>
</comment>
<dbReference type="GeneID" id="93647331"/>
<dbReference type="GO" id="GO:0046872">
    <property type="term" value="F:metal ion binding"/>
    <property type="evidence" value="ECO:0007669"/>
    <property type="project" value="UniProtKB-KW"/>
</dbReference>
<feature type="binding site" evidence="5">
    <location>
        <position position="239"/>
    </location>
    <ligand>
        <name>Zn(2+)</name>
        <dbReference type="ChEBI" id="CHEBI:29105"/>
    </ligand>
</feature>
<keyword evidence="2 6" id="KW-0812">Transmembrane</keyword>
<gene>
    <name evidence="7" type="ORF">NEDG_00981</name>
</gene>
<dbReference type="VEuPathDB" id="MicrosporidiaDB:NEDG_00981"/>
<evidence type="ECO:0000256" key="2">
    <source>
        <dbReference type="ARBA" id="ARBA00022692"/>
    </source>
</evidence>
<dbReference type="AlphaFoldDB" id="A0A177ECF5"/>
<dbReference type="PANTHER" id="PTHR20855:SF3">
    <property type="entry name" value="LD03007P"/>
    <property type="match status" value="1"/>
</dbReference>
<dbReference type="EMBL" id="LTDL01000042">
    <property type="protein sequence ID" value="OAG28842.1"/>
    <property type="molecule type" value="Genomic_DNA"/>
</dbReference>
<evidence type="ECO:0000256" key="4">
    <source>
        <dbReference type="ARBA" id="ARBA00023136"/>
    </source>
</evidence>
<feature type="binding site" evidence="5">
    <location>
        <position position="100"/>
    </location>
    <ligand>
        <name>Zn(2+)</name>
        <dbReference type="ChEBI" id="CHEBI:29105"/>
    </ligand>
</feature>
<keyword evidence="3 6" id="KW-1133">Transmembrane helix</keyword>
<keyword evidence="5" id="KW-0862">Zinc</keyword>
<feature type="binding site" evidence="5">
    <location>
        <position position="235"/>
    </location>
    <ligand>
        <name>Zn(2+)</name>
        <dbReference type="ChEBI" id="CHEBI:29105"/>
    </ligand>
</feature>
<keyword evidence="4 6" id="KW-0472">Membrane</keyword>
<evidence type="ECO:0000256" key="1">
    <source>
        <dbReference type="ARBA" id="ARBA00004141"/>
    </source>
</evidence>
<dbReference type="GO" id="GO:0016020">
    <property type="term" value="C:membrane"/>
    <property type="evidence" value="ECO:0007669"/>
    <property type="project" value="UniProtKB-SubCell"/>
</dbReference>
<feature type="transmembrane region" description="Helical" evidence="6">
    <location>
        <begin position="148"/>
        <end position="168"/>
    </location>
</feature>
<protein>
    <submittedName>
        <fullName evidence="7">Hemolysin III</fullName>
    </submittedName>
</protein>
<dbReference type="InterPro" id="IPR004254">
    <property type="entry name" value="AdipoR/HlyIII-related"/>
</dbReference>
<dbReference type="OrthoDB" id="529367at2759"/>
<evidence type="ECO:0000256" key="3">
    <source>
        <dbReference type="ARBA" id="ARBA00022989"/>
    </source>
</evidence>
<dbReference type="PANTHER" id="PTHR20855">
    <property type="entry name" value="ADIPOR/PROGESTIN RECEPTOR-RELATED"/>
    <property type="match status" value="1"/>
</dbReference>
<name>A0A177ECF5_9MICR</name>
<feature type="transmembrane region" description="Helical" evidence="6">
    <location>
        <begin position="119"/>
        <end position="136"/>
    </location>
</feature>
<reference evidence="7 8" key="1">
    <citation type="submission" date="2016-02" db="EMBL/GenBank/DDBJ databases">
        <title>Discovery of a natural microsporidian pathogen with a broad tissue tropism in Caenorhabditis elegans.</title>
        <authorList>
            <person name="Luallen R.J."/>
            <person name="Reinke A.W."/>
            <person name="Tong L."/>
            <person name="Botts M.R."/>
            <person name="Felix M.-A."/>
            <person name="Troemel E.R."/>
        </authorList>
    </citation>
    <scope>NUCLEOTIDE SEQUENCE [LARGE SCALE GENOMIC DNA]</scope>
    <source>
        <strain evidence="7 8">JUm2807</strain>
    </source>
</reference>
<keyword evidence="8" id="KW-1185">Reference proteome</keyword>
<feature type="transmembrane region" description="Helical" evidence="6">
    <location>
        <begin position="55"/>
        <end position="73"/>
    </location>
</feature>
<dbReference type="Proteomes" id="UP000185944">
    <property type="component" value="Unassembled WGS sequence"/>
</dbReference>
<keyword evidence="5" id="KW-0479">Metal-binding</keyword>
<organism evidence="7 8">
    <name type="scientific">Nematocida displodere</name>
    <dbReference type="NCBI Taxonomy" id="1805483"/>
    <lineage>
        <taxon>Eukaryota</taxon>
        <taxon>Fungi</taxon>
        <taxon>Fungi incertae sedis</taxon>
        <taxon>Microsporidia</taxon>
        <taxon>Nematocida</taxon>
    </lineage>
</organism>
<dbReference type="Pfam" id="PF03006">
    <property type="entry name" value="HlyIII"/>
    <property type="match status" value="1"/>
</dbReference>
<evidence type="ECO:0000256" key="6">
    <source>
        <dbReference type="SAM" id="Phobius"/>
    </source>
</evidence>